<name>K7XBP3_9VIRU</name>
<organism evidence="1 2">
    <name type="scientific">White spot syndrome virus</name>
    <dbReference type="NCBI Taxonomy" id="342409"/>
    <lineage>
        <taxon>Viruses</taxon>
        <taxon>Viruses incertae sedis</taxon>
        <taxon>Naldaviricetes</taxon>
        <taxon>Nimaviridae</taxon>
        <taxon>Whispovirus</taxon>
    </lineage>
</organism>
<evidence type="ECO:0000313" key="2">
    <source>
        <dbReference type="Proteomes" id="UP000277283"/>
    </source>
</evidence>
<accession>K7XBP3</accession>
<protein>
    <submittedName>
        <fullName evidence="1">Wsv468</fullName>
    </submittedName>
</protein>
<dbReference type="EMBL" id="JX515788">
    <property type="protein sequence ID" value="AFX59842.1"/>
    <property type="molecule type" value="Genomic_DNA"/>
</dbReference>
<sequence>MQFWHEDLWSIYCPSDRPLVCPSCSFPCISSTIFHHYHIPSLEILHHIFCIYISSPSLIGQVDVQGTSHISPQSLSRQPLSRFSEPKSVLVYW</sequence>
<gene>
    <name evidence="1" type="ORF">wssv_04650</name>
</gene>
<reference evidence="2" key="1">
    <citation type="submission" date="2012-08" db="EMBL/GenBank/DDBJ databases">
        <authorList>
            <person name="Choi T.-J."/>
        </authorList>
    </citation>
    <scope>NUCLEOTIDE SEQUENCE [LARGE SCALE GENOMIC DNA]</scope>
    <source>
        <strain evidence="2">K-LV1</strain>
    </source>
</reference>
<evidence type="ECO:0000313" key="1">
    <source>
        <dbReference type="EMBL" id="AFX59842.1"/>
    </source>
</evidence>
<proteinExistence type="predicted"/>
<dbReference type="Proteomes" id="UP000277283">
    <property type="component" value="Segment"/>
</dbReference>